<accession>A0AB35CC62</accession>
<dbReference type="AlphaFoldDB" id="A0AB35CC62"/>
<evidence type="ECO:0000313" key="3">
    <source>
        <dbReference type="EMBL" id="MBV3125662.1"/>
    </source>
</evidence>
<dbReference type="GO" id="GO:0016757">
    <property type="term" value="F:glycosyltransferase activity"/>
    <property type="evidence" value="ECO:0007669"/>
    <property type="project" value="TreeGrafter"/>
</dbReference>
<keyword evidence="2" id="KW-1133">Transmembrane helix</keyword>
<feature type="transmembrane region" description="Helical" evidence="2">
    <location>
        <begin position="77"/>
        <end position="99"/>
    </location>
</feature>
<gene>
    <name evidence="3" type="ORF">KSU80_21170</name>
</gene>
<keyword evidence="2" id="KW-0472">Membrane</keyword>
<dbReference type="CDD" id="cd03801">
    <property type="entry name" value="GT4_PimA-like"/>
    <property type="match status" value="1"/>
</dbReference>
<keyword evidence="2" id="KW-0812">Transmembrane</keyword>
<dbReference type="Pfam" id="PF13692">
    <property type="entry name" value="Glyco_trans_1_4"/>
    <property type="match status" value="1"/>
</dbReference>
<evidence type="ECO:0000313" key="4">
    <source>
        <dbReference type="Proteomes" id="UP000777173"/>
    </source>
</evidence>
<name>A0AB35CC62_9BACT</name>
<proteinExistence type="predicted"/>
<keyword evidence="1" id="KW-0808">Transferase</keyword>
<evidence type="ECO:0000256" key="2">
    <source>
        <dbReference type="SAM" id="Phobius"/>
    </source>
</evidence>
<dbReference type="RefSeq" id="WP_117719746.1">
    <property type="nucleotide sequence ID" value="NZ_DAWDYP010000014.1"/>
</dbReference>
<organism evidence="3 4">
    <name type="scientific">Phocaeicola dorei</name>
    <dbReference type="NCBI Taxonomy" id="357276"/>
    <lineage>
        <taxon>Bacteria</taxon>
        <taxon>Pseudomonadati</taxon>
        <taxon>Bacteroidota</taxon>
        <taxon>Bacteroidia</taxon>
        <taxon>Bacteroidales</taxon>
        <taxon>Bacteroidaceae</taxon>
        <taxon>Phocaeicola</taxon>
    </lineage>
</organism>
<dbReference type="Proteomes" id="UP000777173">
    <property type="component" value="Unassembled WGS sequence"/>
</dbReference>
<dbReference type="PANTHER" id="PTHR46401">
    <property type="entry name" value="GLYCOSYLTRANSFERASE WBBK-RELATED"/>
    <property type="match status" value="1"/>
</dbReference>
<reference evidence="3" key="1">
    <citation type="submission" date="2021-06" db="EMBL/GenBank/DDBJ databases">
        <title>Collection of gut derived symbiotic bacterial strains cultured from healthy donors.</title>
        <authorList>
            <person name="Lin H."/>
            <person name="Littmann E."/>
            <person name="Pamer E.G."/>
        </authorList>
    </citation>
    <scope>NUCLEOTIDE SEQUENCE</scope>
    <source>
        <strain evidence="3">MSK.5.10</strain>
    </source>
</reference>
<sequence length="353" mass="40263">MICLYYGPITSKGQLSIGGYEAANRKNIDKLRSLGIQVKEYPNPVINKKLGCFGKIVYIKLLSSAMNLLKYKKRSDVVVHITPLYNYLLFPSVFTIWLAKLCRLPSVLDLRAGSFIYYYEHKGYWYKKLVKSILNNSTIITVEGTPYLKQIPMLTGIDKEMVYFPNIACNIKLKYAPRKGNTVNIFYFGRITSTKGLDVVIDAIKELDEKFVLYLAGKIAGDINADELKHERIIYLGILSAEQLKEQMQNMHFFIFPTRHRGEGQSNSLIEAMANGLIPIVSEQGFNREVVGDCGVIMPHTSKGKDYANVIRELSKKDIVEMAKKCQQHIHSCHNIDIEIPKLVELYNRILCH</sequence>
<dbReference type="EMBL" id="JAHOAX010000038">
    <property type="protein sequence ID" value="MBV3125662.1"/>
    <property type="molecule type" value="Genomic_DNA"/>
</dbReference>
<dbReference type="PANTHER" id="PTHR46401:SF2">
    <property type="entry name" value="GLYCOSYLTRANSFERASE WBBK-RELATED"/>
    <property type="match status" value="1"/>
</dbReference>
<comment type="caution">
    <text evidence="3">The sequence shown here is derived from an EMBL/GenBank/DDBJ whole genome shotgun (WGS) entry which is preliminary data.</text>
</comment>
<dbReference type="SUPFAM" id="SSF53756">
    <property type="entry name" value="UDP-Glycosyltransferase/glycogen phosphorylase"/>
    <property type="match status" value="1"/>
</dbReference>
<protein>
    <submittedName>
        <fullName evidence="3">Glycosyltransferase family 4 protein</fullName>
    </submittedName>
</protein>
<evidence type="ECO:0000256" key="1">
    <source>
        <dbReference type="ARBA" id="ARBA00022679"/>
    </source>
</evidence>
<dbReference type="Gene3D" id="3.40.50.2000">
    <property type="entry name" value="Glycogen Phosphorylase B"/>
    <property type="match status" value="1"/>
</dbReference>